<dbReference type="EMBL" id="VHQG01000002">
    <property type="protein sequence ID" value="TPW75890.1"/>
    <property type="molecule type" value="Genomic_DNA"/>
</dbReference>
<gene>
    <name evidence="2" type="ORF">FJ657_08565</name>
</gene>
<feature type="compositionally biased region" description="Polar residues" evidence="1">
    <location>
        <begin position="62"/>
        <end position="74"/>
    </location>
</feature>
<reference evidence="2 3" key="1">
    <citation type="submission" date="2019-06" db="EMBL/GenBank/DDBJ databases">
        <authorList>
            <person name="Li F."/>
        </authorList>
    </citation>
    <scope>NUCLEOTIDE SEQUENCE [LARGE SCALE GENOMIC DNA]</scope>
    <source>
        <strain evidence="2 3">10F1D-1</strain>
    </source>
</reference>
<accession>A0A506Y2Q9</accession>
<organism evidence="2 3">
    <name type="scientific">Schumannella soli</name>
    <dbReference type="NCBI Taxonomy" id="2590779"/>
    <lineage>
        <taxon>Bacteria</taxon>
        <taxon>Bacillati</taxon>
        <taxon>Actinomycetota</taxon>
        <taxon>Actinomycetes</taxon>
        <taxon>Micrococcales</taxon>
        <taxon>Microbacteriaceae</taxon>
        <taxon>Schumannella</taxon>
    </lineage>
</organism>
<dbReference type="Proteomes" id="UP000316252">
    <property type="component" value="Unassembled WGS sequence"/>
</dbReference>
<dbReference type="AlphaFoldDB" id="A0A506Y2Q9"/>
<keyword evidence="3" id="KW-1185">Reference proteome</keyword>
<evidence type="ECO:0000256" key="1">
    <source>
        <dbReference type="SAM" id="MobiDB-lite"/>
    </source>
</evidence>
<dbReference type="OrthoDB" id="3405006at2"/>
<feature type="compositionally biased region" description="Basic and acidic residues" evidence="1">
    <location>
        <begin position="81"/>
        <end position="90"/>
    </location>
</feature>
<feature type="region of interest" description="Disordered" evidence="1">
    <location>
        <begin position="56"/>
        <end position="118"/>
    </location>
</feature>
<comment type="caution">
    <text evidence="2">The sequence shown here is derived from an EMBL/GenBank/DDBJ whole genome shotgun (WGS) entry which is preliminary data.</text>
</comment>
<proteinExistence type="predicted"/>
<evidence type="ECO:0000313" key="3">
    <source>
        <dbReference type="Proteomes" id="UP000316252"/>
    </source>
</evidence>
<feature type="compositionally biased region" description="Basic and acidic residues" evidence="1">
    <location>
        <begin position="105"/>
        <end position="118"/>
    </location>
</feature>
<dbReference type="RefSeq" id="WP_141163248.1">
    <property type="nucleotide sequence ID" value="NZ_VHQG01000002.1"/>
</dbReference>
<protein>
    <submittedName>
        <fullName evidence="2">Uncharacterized protein</fullName>
    </submittedName>
</protein>
<evidence type="ECO:0000313" key="2">
    <source>
        <dbReference type="EMBL" id="TPW75890.1"/>
    </source>
</evidence>
<name>A0A506Y2Q9_9MICO</name>
<sequence length="118" mass="13297">MTEHHREADWFALTRKMRPLYDAQVRAGVAVCIDCHRPIVPGQRFAVGHRVSVKEGKARGWTKQQINDPSNLGPTHSARGGKGDGSRRCNEQGGGRIGGRARTTKQAEQKRRPDWRTW</sequence>